<sequence>MRHKCEKVLAVEYNQTLERLYRLGAMVTVDRCWLHWSHYATCVASDDSSESPEPEPFLCMEPLVVRRLSGRTMQLPPLAFRQAEQYYCDRRPEADCAALATPLRPTTLPLRTPPIIAITAAETGRGGAWAGLMFMDDPACYIPWLLAPAEDLGAGRTGRHGGGDYTGDPWTCRDPVTEMGVKTAREAACGHLP</sequence>
<evidence type="ECO:0000313" key="2">
    <source>
        <dbReference type="Proteomes" id="UP001174136"/>
    </source>
</evidence>
<dbReference type="AlphaFoldDB" id="A0AA47P1Y9"/>
<comment type="caution">
    <text evidence="1">The sequence shown here is derived from an EMBL/GenBank/DDBJ whole genome shotgun (WGS) entry which is preliminary data.</text>
</comment>
<proteinExistence type="predicted"/>
<name>A0AA47P1Y9_MERPO</name>
<evidence type="ECO:0000313" key="1">
    <source>
        <dbReference type="EMBL" id="KAK0143977.1"/>
    </source>
</evidence>
<gene>
    <name evidence="1" type="primary">Pde4d_0</name>
    <name evidence="1" type="ORF">N1851_017687</name>
</gene>
<keyword evidence="2" id="KW-1185">Reference proteome</keyword>
<organism evidence="1 2">
    <name type="scientific">Merluccius polli</name>
    <name type="common">Benguela hake</name>
    <name type="synonym">Merluccius cadenati</name>
    <dbReference type="NCBI Taxonomy" id="89951"/>
    <lineage>
        <taxon>Eukaryota</taxon>
        <taxon>Metazoa</taxon>
        <taxon>Chordata</taxon>
        <taxon>Craniata</taxon>
        <taxon>Vertebrata</taxon>
        <taxon>Euteleostomi</taxon>
        <taxon>Actinopterygii</taxon>
        <taxon>Neopterygii</taxon>
        <taxon>Teleostei</taxon>
        <taxon>Neoteleostei</taxon>
        <taxon>Acanthomorphata</taxon>
        <taxon>Zeiogadaria</taxon>
        <taxon>Gadariae</taxon>
        <taxon>Gadiformes</taxon>
        <taxon>Gadoidei</taxon>
        <taxon>Merlucciidae</taxon>
        <taxon>Merluccius</taxon>
    </lineage>
</organism>
<protein>
    <submittedName>
        <fullName evidence="1">cAMP-specific 3',5'-cyclic phosphodiesterase 4D</fullName>
    </submittedName>
</protein>
<reference evidence="1" key="1">
    <citation type="journal article" date="2023" name="Front. Mar. Sci.">
        <title>A new Merluccius polli reference genome to investigate the effects of global change in West African waters.</title>
        <authorList>
            <person name="Mateo J.L."/>
            <person name="Blanco-Fernandez C."/>
            <person name="Garcia-Vazquez E."/>
            <person name="Machado-Schiaffino G."/>
        </authorList>
    </citation>
    <scope>NUCLEOTIDE SEQUENCE</scope>
    <source>
        <strain evidence="1">C29</strain>
        <tissue evidence="1">Fin</tissue>
    </source>
</reference>
<dbReference type="Proteomes" id="UP001174136">
    <property type="component" value="Unassembled WGS sequence"/>
</dbReference>
<dbReference type="EMBL" id="JAOPHQ010003177">
    <property type="protein sequence ID" value="KAK0143977.1"/>
    <property type="molecule type" value="Genomic_DNA"/>
</dbReference>
<accession>A0AA47P1Y9</accession>